<comment type="caution">
    <text evidence="2">The sequence shown here is derived from an EMBL/GenBank/DDBJ whole genome shotgun (WGS) entry which is preliminary data.</text>
</comment>
<evidence type="ECO:0000313" key="2">
    <source>
        <dbReference type="EMBL" id="GKT32013.1"/>
    </source>
</evidence>
<organism evidence="2 3">
    <name type="scientific">Aduncisulcus paluster</name>
    <dbReference type="NCBI Taxonomy" id="2918883"/>
    <lineage>
        <taxon>Eukaryota</taxon>
        <taxon>Metamonada</taxon>
        <taxon>Carpediemonas-like organisms</taxon>
        <taxon>Aduncisulcus</taxon>
    </lineage>
</organism>
<keyword evidence="2" id="KW-0689">Ribosomal protein</keyword>
<dbReference type="InterPro" id="IPR001790">
    <property type="entry name" value="Ribosomal_uL10"/>
</dbReference>
<reference evidence="2" key="1">
    <citation type="submission" date="2022-03" db="EMBL/GenBank/DDBJ databases">
        <title>Draft genome sequence of Aduncisulcus paluster, a free-living microaerophilic Fornicata.</title>
        <authorList>
            <person name="Yuyama I."/>
            <person name="Kume K."/>
            <person name="Tamura T."/>
            <person name="Inagaki Y."/>
            <person name="Hashimoto T."/>
        </authorList>
    </citation>
    <scope>NUCLEOTIDE SEQUENCE</scope>
    <source>
        <strain evidence="2">NY0171</strain>
    </source>
</reference>
<dbReference type="Proteomes" id="UP001057375">
    <property type="component" value="Unassembled WGS sequence"/>
</dbReference>
<feature type="non-terminal residue" evidence="2">
    <location>
        <position position="79"/>
    </location>
</feature>
<evidence type="ECO:0000256" key="1">
    <source>
        <dbReference type="ARBA" id="ARBA00008889"/>
    </source>
</evidence>
<dbReference type="InterPro" id="IPR043141">
    <property type="entry name" value="Ribosomal_uL10-like_sf"/>
</dbReference>
<evidence type="ECO:0000313" key="3">
    <source>
        <dbReference type="Proteomes" id="UP001057375"/>
    </source>
</evidence>
<sequence>MTKIQKNEIVESLSVQFKDAQAIVVADYRGTSHKDLETLRVAAAEIGAKVQVAKNSLVSIAINNAGHEALELSGTNIFI</sequence>
<accession>A0ABQ5KHK4</accession>
<name>A0ABQ5KHK4_9EUKA</name>
<dbReference type="GO" id="GO:0005840">
    <property type="term" value="C:ribosome"/>
    <property type="evidence" value="ECO:0007669"/>
    <property type="project" value="UniProtKB-KW"/>
</dbReference>
<keyword evidence="3" id="KW-1185">Reference proteome</keyword>
<keyword evidence="2" id="KW-0687">Ribonucleoprotein</keyword>
<proteinExistence type="inferred from homology"/>
<dbReference type="SUPFAM" id="SSF160369">
    <property type="entry name" value="Ribosomal protein L10-like"/>
    <property type="match status" value="1"/>
</dbReference>
<dbReference type="Gene3D" id="3.30.70.1730">
    <property type="match status" value="1"/>
</dbReference>
<dbReference type="EMBL" id="BQXS01009839">
    <property type="protein sequence ID" value="GKT32013.1"/>
    <property type="molecule type" value="Genomic_DNA"/>
</dbReference>
<protein>
    <submittedName>
        <fullName evidence="2">Ribosomal protein L10P like protein</fullName>
    </submittedName>
</protein>
<dbReference type="Pfam" id="PF00466">
    <property type="entry name" value="Ribosomal_L10"/>
    <property type="match status" value="1"/>
</dbReference>
<gene>
    <name evidence="2" type="ORF">ADUPG1_006292</name>
</gene>
<comment type="similarity">
    <text evidence="1">Belongs to the universal ribosomal protein uL10 family.</text>
</comment>